<feature type="binding site" evidence="6">
    <location>
        <position position="126"/>
    </location>
    <ligand>
        <name>Co(2+)</name>
        <dbReference type="ChEBI" id="CHEBI:48828"/>
    </ligand>
</feature>
<dbReference type="SMR" id="A0A0E3SP15"/>
<feature type="binding site" evidence="6">
    <location>
        <begin position="121"/>
        <end position="126"/>
    </location>
    <ligand>
        <name>substrate</name>
    </ligand>
</feature>
<evidence type="ECO:0000313" key="8">
    <source>
        <dbReference type="Proteomes" id="UP000033066"/>
    </source>
</evidence>
<keyword evidence="1 6" id="KW-0169">Cobalamin biosynthesis</keyword>
<dbReference type="RefSeq" id="WP_155396836.1">
    <property type="nucleotide sequence ID" value="NZ_CP009517.1"/>
</dbReference>
<dbReference type="Gene3D" id="3.40.50.1400">
    <property type="match status" value="1"/>
</dbReference>
<comment type="pathway">
    <text evidence="6">Cofactor biosynthesis; adenosylcobalamin biosynthesis; cob(II)yrinate a,c-diamide from sirohydrochlorin (anaerobic route): step 1/10.</text>
</comment>
<evidence type="ECO:0000256" key="2">
    <source>
        <dbReference type="ARBA" id="ARBA00022596"/>
    </source>
</evidence>
<dbReference type="GO" id="GO:0019251">
    <property type="term" value="P:anaerobic cobalamin biosynthetic process"/>
    <property type="evidence" value="ECO:0007669"/>
    <property type="project" value="UniProtKB-UniRule"/>
</dbReference>
<reference evidence="7" key="1">
    <citation type="submission" date="2014-07" db="EMBL/GenBank/DDBJ databases">
        <title>Methanogenic archaea and the global carbon cycle.</title>
        <authorList>
            <person name="Henriksen J.R."/>
            <person name="Luke J."/>
            <person name="Reinhart S."/>
            <person name="Benedict M.N."/>
            <person name="Youngblut N.D."/>
            <person name="Metcalf M.E."/>
            <person name="Whitaker R.J."/>
            <person name="Metcalf W.W."/>
        </authorList>
    </citation>
    <scope>NUCLEOTIDE SEQUENCE [LARGE SCALE GENOMIC DNA]</scope>
    <source>
        <strain evidence="7">3</strain>
    </source>
</reference>
<name>A0A0E3SP15_METBA</name>
<comment type="catalytic activity">
    <reaction evidence="6">
        <text>Ni-sirohydrochlorin + 2 H(+) = sirohydrochlorin + Ni(2+)</text>
        <dbReference type="Rhea" id="RHEA:52796"/>
        <dbReference type="ChEBI" id="CHEBI:15378"/>
        <dbReference type="ChEBI" id="CHEBI:49786"/>
        <dbReference type="ChEBI" id="CHEBI:58351"/>
        <dbReference type="ChEBI" id="CHEBI:136841"/>
        <dbReference type="EC" id="4.99.1.11"/>
    </reaction>
</comment>
<dbReference type="GO" id="GO:0016852">
    <property type="term" value="F:sirohydrochlorin cobaltochelatase activity"/>
    <property type="evidence" value="ECO:0007669"/>
    <property type="project" value="UniProtKB-UniRule"/>
</dbReference>
<comment type="function">
    <text evidence="6">Catalyzes the insertion of Co(2+) into sirohydrochlorin as part of the anaerobic pathway to cobalamin biosynthesis. Involved in the biosynthesis of the unique nickel-containing tetrapyrrole coenzyme F430, the prosthetic group of methyl-coenzyme M reductase (MCR), which plays a key role in methanogenesis and anaerobic methane oxidation. Catalyzes the insertion of Ni(2+) into sirohydrochlorin to yield Ni-sirohydrochlorin.</text>
</comment>
<feature type="binding site" evidence="6">
    <location>
        <position position="60"/>
    </location>
    <ligand>
        <name>Co(2+)</name>
        <dbReference type="ChEBI" id="CHEBI:48828"/>
    </ligand>
</feature>
<dbReference type="KEGG" id="mbak:MSBR3_2859"/>
<dbReference type="HOGENOM" id="CLU_1507371_0_0_2"/>
<dbReference type="GO" id="GO:0050897">
    <property type="term" value="F:cobalt ion binding"/>
    <property type="evidence" value="ECO:0007669"/>
    <property type="project" value="UniProtKB-UniRule"/>
</dbReference>
<protein>
    <recommendedName>
        <fullName evidence="6">Sirohydrochlorin cobaltochelatase</fullName>
        <ecNumber evidence="6">4.99.1.3</ecNumber>
    </recommendedName>
    <alternativeName>
        <fullName evidence="6">CbiXS</fullName>
    </alternativeName>
    <alternativeName>
        <fullName evidence="6">Sirohydrochlorin nickelchelatase</fullName>
        <ecNumber evidence="6">4.99.1.11</ecNumber>
    </alternativeName>
</protein>
<comment type="catalytic activity">
    <reaction evidence="6">
        <text>Co-sirohydrochlorin + 2 H(+) = sirohydrochlorin + Co(2+)</text>
        <dbReference type="Rhea" id="RHEA:15893"/>
        <dbReference type="ChEBI" id="CHEBI:15378"/>
        <dbReference type="ChEBI" id="CHEBI:48828"/>
        <dbReference type="ChEBI" id="CHEBI:58351"/>
        <dbReference type="ChEBI" id="CHEBI:60049"/>
        <dbReference type="EC" id="4.99.1.3"/>
    </reaction>
</comment>
<dbReference type="CDD" id="cd03416">
    <property type="entry name" value="CbiX_SirB_N"/>
    <property type="match status" value="1"/>
</dbReference>
<dbReference type="InterPro" id="IPR002762">
    <property type="entry name" value="CbiX-like"/>
</dbReference>
<keyword evidence="2 6" id="KW-0533">Nickel</keyword>
<dbReference type="PANTHER" id="PTHR33542">
    <property type="entry name" value="SIROHYDROCHLORIN FERROCHELATASE, CHLOROPLASTIC"/>
    <property type="match status" value="1"/>
</dbReference>
<dbReference type="OrthoDB" id="11653at2157"/>
<keyword evidence="5 6" id="KW-0170">Cobalt</keyword>
<dbReference type="GeneID" id="24790492"/>
<dbReference type="GO" id="GO:0016151">
    <property type="term" value="F:nickel cation binding"/>
    <property type="evidence" value="ECO:0007669"/>
    <property type="project" value="UniProtKB-UniRule"/>
</dbReference>
<dbReference type="EC" id="4.99.1.3" evidence="6"/>
<dbReference type="EMBL" id="CP009517">
    <property type="protein sequence ID" value="AKB83437.1"/>
    <property type="molecule type" value="Genomic_DNA"/>
</dbReference>
<dbReference type="UniPathway" id="UPA00148">
    <property type="reaction ID" value="UER00223"/>
</dbReference>
<dbReference type="Pfam" id="PF01903">
    <property type="entry name" value="CbiX"/>
    <property type="match status" value="1"/>
</dbReference>
<evidence type="ECO:0000256" key="6">
    <source>
        <dbReference type="HAMAP-Rule" id="MF_00785"/>
    </source>
</evidence>
<evidence type="ECO:0000256" key="4">
    <source>
        <dbReference type="ARBA" id="ARBA00023239"/>
    </source>
</evidence>
<dbReference type="NCBIfam" id="NF002090">
    <property type="entry name" value="PRK00923.1"/>
    <property type="match status" value="1"/>
</dbReference>
<dbReference type="InterPro" id="IPR050963">
    <property type="entry name" value="Sirohydro_Cobaltochel/CbiX"/>
</dbReference>
<dbReference type="SUPFAM" id="SSF53800">
    <property type="entry name" value="Chelatase"/>
    <property type="match status" value="1"/>
</dbReference>
<dbReference type="AlphaFoldDB" id="A0A0E3SP15"/>
<feature type="binding site" evidence="6">
    <location>
        <position position="126"/>
    </location>
    <ligand>
        <name>Ni(2+)</name>
        <dbReference type="ChEBI" id="CHEBI:49786"/>
    </ligand>
</feature>
<dbReference type="PATRIC" id="fig|1434107.4.peg.3627"/>
<keyword evidence="4 6" id="KW-0456">Lyase</keyword>
<accession>A0A0E3SP15</accession>
<organism evidence="7 8">
    <name type="scientific">Methanosarcina barkeri 3</name>
    <dbReference type="NCBI Taxonomy" id="1434107"/>
    <lineage>
        <taxon>Archaea</taxon>
        <taxon>Methanobacteriati</taxon>
        <taxon>Methanobacteriota</taxon>
        <taxon>Stenosarchaea group</taxon>
        <taxon>Methanomicrobia</taxon>
        <taxon>Methanosarcinales</taxon>
        <taxon>Methanosarcinaceae</taxon>
        <taxon>Methanosarcina</taxon>
    </lineage>
</organism>
<dbReference type="EC" id="4.99.1.11" evidence="6"/>
<keyword evidence="3 6" id="KW-0479">Metal-binding</keyword>
<dbReference type="HAMAP" id="MF_00785">
    <property type="entry name" value="CbiX"/>
    <property type="match status" value="1"/>
</dbReference>
<gene>
    <name evidence="6" type="primary">cbiX</name>
    <name evidence="6" type="synonym">cfbA</name>
    <name evidence="7" type="ORF">MSBR3_2859</name>
</gene>
<evidence type="ECO:0000256" key="1">
    <source>
        <dbReference type="ARBA" id="ARBA00022573"/>
    </source>
</evidence>
<evidence type="ECO:0000313" key="7">
    <source>
        <dbReference type="EMBL" id="AKB83437.1"/>
    </source>
</evidence>
<sequence length="178" mass="19348">MPGSIKTFSRCSFSKGLYHINPNYVKLFIITNPNDCVKPEQIKIEVLKMTEKLGILAIGHGSKLPYNKEVVTQIADYIARKHSDVVVRAGFMENSEPTLEEAIEGFSGTGVTKVAAVPVFLASGVHITKDIPKLLGLDENGCGTMEIDGKAIPLCYADPLGADELIADLVFKRVQEAL</sequence>
<dbReference type="InterPro" id="IPR023652">
    <property type="entry name" value="SiroHydchlorin_Cochelatase"/>
</dbReference>
<evidence type="ECO:0000256" key="3">
    <source>
        <dbReference type="ARBA" id="ARBA00022723"/>
    </source>
</evidence>
<dbReference type="Proteomes" id="UP000033066">
    <property type="component" value="Chromosome"/>
</dbReference>
<feature type="binding site" evidence="6">
    <location>
        <position position="96"/>
    </location>
    <ligand>
        <name>substrate</name>
    </ligand>
</feature>
<comment type="similarity">
    <text evidence="6">Belongs to the CbiX family. CbiXS subfamily.</text>
</comment>
<proteinExistence type="inferred from homology"/>
<evidence type="ECO:0000256" key="5">
    <source>
        <dbReference type="ARBA" id="ARBA00023285"/>
    </source>
</evidence>
<comment type="subunit">
    <text evidence="6">Homotetramer; dimer of dimers.</text>
</comment>
<dbReference type="GO" id="GO:0015948">
    <property type="term" value="P:methanogenesis"/>
    <property type="evidence" value="ECO:0007669"/>
    <property type="project" value="UniProtKB-KW"/>
</dbReference>
<dbReference type="PANTHER" id="PTHR33542:SF3">
    <property type="entry name" value="SIROHYDROCHLORIN FERROCHELATASE, CHLOROPLASTIC"/>
    <property type="match status" value="1"/>
</dbReference>
<feature type="binding site" evidence="6">
    <location>
        <position position="60"/>
    </location>
    <ligand>
        <name>Ni(2+)</name>
        <dbReference type="ChEBI" id="CHEBI:49786"/>
    </ligand>
</feature>
<dbReference type="NCBIfam" id="NF033198">
    <property type="entry name" value="F430_CfbA"/>
    <property type="match status" value="1"/>
</dbReference>
<feature type="active site" description="Proton acceptor" evidence="6">
    <location>
        <position position="60"/>
    </location>
</feature>
<keyword evidence="8" id="KW-1185">Reference proteome</keyword>
<dbReference type="STRING" id="1434107.MSBR3_2859"/>
<keyword evidence="6" id="KW-0484">Methanogenesis</keyword>